<dbReference type="KEGG" id="mco:MCJ_003570"/>
<accession>C5J6F4</accession>
<protein>
    <submittedName>
        <fullName evidence="1">Uncharacterized protein</fullName>
    </submittedName>
</protein>
<evidence type="ECO:0000313" key="1">
    <source>
        <dbReference type="EMBL" id="CAT05046.1"/>
    </source>
</evidence>
<gene>
    <name evidence="1" type="ordered locus">MCJ_003570</name>
</gene>
<proteinExistence type="predicted"/>
<dbReference type="HOGENOM" id="CLU_2451401_0_0_14"/>
<sequence>MTKQREKIKAKRIQFLLEEAKQEVIKIVGHSQNLKDFLWSLTEELIRDIFVQIKKIDKYIEIKFSYWLKDLKRKDKHFNFVDLLDDFKK</sequence>
<reference evidence="2" key="1">
    <citation type="journal article" date="2009" name="BMC Bioinformatics">
        <title>The Mycoplasma conjunctivae genome sequencing, annotation and analysis.</title>
        <authorList>
            <person name="Calderon-Copete S.P."/>
            <person name="Wigger G."/>
            <person name="Wunderlin C."/>
            <person name="Schmidheini T."/>
            <person name="Frey J."/>
            <person name="Quail M.A."/>
            <person name="Falquet L."/>
        </authorList>
    </citation>
    <scope>NUCLEOTIDE SEQUENCE [LARGE SCALE GENOMIC DNA]</scope>
    <source>
        <strain evidence="2">ATCC 25834 / NCTC 10147 / HRC/581</strain>
    </source>
</reference>
<dbReference type="AlphaFoldDB" id="C5J6F4"/>
<name>C5J6F4_MESCH</name>
<dbReference type="EMBL" id="FM864216">
    <property type="protein sequence ID" value="CAT05046.1"/>
    <property type="molecule type" value="Genomic_DNA"/>
</dbReference>
<keyword evidence="2" id="KW-1185">Reference proteome</keyword>
<dbReference type="Proteomes" id="UP000001491">
    <property type="component" value="Chromosome"/>
</dbReference>
<organism evidence="1 2">
    <name type="scientific">Mesomycoplasma conjunctivae (strain ATCC 25834 / NCTC 10147 / HRC/581)</name>
    <name type="common">Mycoplasma conjunctivae</name>
    <dbReference type="NCBI Taxonomy" id="572263"/>
    <lineage>
        <taxon>Bacteria</taxon>
        <taxon>Bacillati</taxon>
        <taxon>Mycoplasmatota</taxon>
        <taxon>Mycoplasmoidales</taxon>
        <taxon>Metamycoplasmataceae</taxon>
        <taxon>Mesomycoplasma</taxon>
    </lineage>
</organism>
<evidence type="ECO:0000313" key="2">
    <source>
        <dbReference type="Proteomes" id="UP000001491"/>
    </source>
</evidence>